<dbReference type="EMBL" id="LIZX01000141">
    <property type="protein sequence ID" value="KPJ65046.1"/>
    <property type="molecule type" value="Genomic_DNA"/>
</dbReference>
<dbReference type="PANTHER" id="PTHR22946">
    <property type="entry name" value="DIENELACTONE HYDROLASE DOMAIN-CONTAINING PROTEIN-RELATED"/>
    <property type="match status" value="1"/>
</dbReference>
<accession>A0A0S7XRM0</accession>
<feature type="chain" id="PRO_5006640202" description="Acetyl xylan esterase domain-containing protein" evidence="1">
    <location>
        <begin position="21"/>
        <end position="462"/>
    </location>
</feature>
<gene>
    <name evidence="3" type="ORF">AMJ44_11220</name>
</gene>
<dbReference type="Proteomes" id="UP000051861">
    <property type="component" value="Unassembled WGS sequence"/>
</dbReference>
<dbReference type="InterPro" id="IPR029058">
    <property type="entry name" value="AB_hydrolase_fold"/>
</dbReference>
<feature type="domain" description="Acetyl xylan esterase" evidence="2">
    <location>
        <begin position="21"/>
        <end position="203"/>
    </location>
</feature>
<feature type="signal peptide" evidence="1">
    <location>
        <begin position="1"/>
        <end position="20"/>
    </location>
</feature>
<dbReference type="Pfam" id="PF05448">
    <property type="entry name" value="AXE1"/>
    <property type="match status" value="1"/>
</dbReference>
<dbReference type="SUPFAM" id="SSF53474">
    <property type="entry name" value="alpha/beta-Hydrolases"/>
    <property type="match status" value="1"/>
</dbReference>
<comment type="caution">
    <text evidence="3">The sequence shown here is derived from an EMBL/GenBank/DDBJ whole genome shotgun (WGS) entry which is preliminary data.</text>
</comment>
<proteinExistence type="predicted"/>
<organism evidence="3 4">
    <name type="scientific">candidate division WOR-1 bacterium DG_54_3</name>
    <dbReference type="NCBI Taxonomy" id="1703775"/>
    <lineage>
        <taxon>Bacteria</taxon>
        <taxon>Bacillati</taxon>
        <taxon>Saganbacteria</taxon>
    </lineage>
</organism>
<evidence type="ECO:0000313" key="3">
    <source>
        <dbReference type="EMBL" id="KPJ65046.1"/>
    </source>
</evidence>
<dbReference type="Pfam" id="PF10142">
    <property type="entry name" value="PhoPQ_related"/>
    <property type="match status" value="1"/>
</dbReference>
<dbReference type="InterPro" id="IPR050261">
    <property type="entry name" value="FrsA_esterase"/>
</dbReference>
<evidence type="ECO:0000256" key="1">
    <source>
        <dbReference type="SAM" id="SignalP"/>
    </source>
</evidence>
<reference evidence="3 4" key="1">
    <citation type="journal article" date="2015" name="Microbiome">
        <title>Genomic resolution of linkages in carbon, nitrogen, and sulfur cycling among widespread estuary sediment bacteria.</title>
        <authorList>
            <person name="Baker B.J."/>
            <person name="Lazar C.S."/>
            <person name="Teske A.P."/>
            <person name="Dick G.J."/>
        </authorList>
    </citation>
    <scope>NUCLEOTIDE SEQUENCE [LARGE SCALE GENOMIC DNA]</scope>
    <source>
        <strain evidence="3">DG_54_3</strain>
    </source>
</reference>
<dbReference type="InterPro" id="IPR009199">
    <property type="entry name" value="PhoPQ-act_pathogen-rel_PqaA"/>
</dbReference>
<name>A0A0S7XRM0_UNCSA</name>
<sequence>MRIILGLATLIFFLSTQASSFPSRDLKNLWDIPLDPVQYEIIDSYRQDSVQVEEIYYKSRPYKGYPVEIFGYFCYPINATERLPAILLVHGGGGIAHLGRTISWARRGYAVLTIDLPGRGEQRWSSRSTGPDMDVPILLRTKPDPSYNYLVHAVAAARNGITFLTQRIEVDPERIGMVGLSWGGVITLLTNGQDKRLKTAVNVFGAGYIPEGCTWQDRFDVMTKEELNRWYSYIDPKNFLKTQHAPILFITGTNDHCYYLPTFQKSYDEVSAPKKLILIPNERHRFLPYMQRIVWNWLDNKLKTGGSFPKITLLPVFKKGESKLIVPVLASAASYITKATLYYTEGEPSRWTKREWKSLDAYVEDGVYYFGIPTNLIQPEVMFYVSVKDNHGSVTSTPIRSIFEVSVFRNEKTYAVSSPIKKINIHEPPFQLLGFMRKLNFQQFFFSKETKSYHIIRPIGDS</sequence>
<dbReference type="InterPro" id="IPR008391">
    <property type="entry name" value="AXE1_dom"/>
</dbReference>
<dbReference type="Gene3D" id="3.40.50.1820">
    <property type="entry name" value="alpha/beta hydrolase"/>
    <property type="match status" value="1"/>
</dbReference>
<keyword evidence="1" id="KW-0732">Signal</keyword>
<protein>
    <recommendedName>
        <fullName evidence="2">Acetyl xylan esterase domain-containing protein</fullName>
    </recommendedName>
</protein>
<evidence type="ECO:0000313" key="4">
    <source>
        <dbReference type="Proteomes" id="UP000051861"/>
    </source>
</evidence>
<evidence type="ECO:0000259" key="2">
    <source>
        <dbReference type="Pfam" id="PF05448"/>
    </source>
</evidence>
<dbReference type="AlphaFoldDB" id="A0A0S7XRM0"/>